<evidence type="ECO:0000259" key="2">
    <source>
        <dbReference type="PROSITE" id="PS50404"/>
    </source>
</evidence>
<dbReference type="RefSeq" id="WP_380603933.1">
    <property type="nucleotide sequence ID" value="NZ_JBHSDU010000015.1"/>
</dbReference>
<dbReference type="PANTHER" id="PTHR44051">
    <property type="entry name" value="GLUTATHIONE S-TRANSFERASE-RELATED"/>
    <property type="match status" value="1"/>
</dbReference>
<dbReference type="Pfam" id="PF02798">
    <property type="entry name" value="GST_N"/>
    <property type="match status" value="1"/>
</dbReference>
<dbReference type="InterPro" id="IPR010987">
    <property type="entry name" value="Glutathione-S-Trfase_C-like"/>
</dbReference>
<dbReference type="SFLD" id="SFLDG00358">
    <property type="entry name" value="Main_(cytGST)"/>
    <property type="match status" value="1"/>
</dbReference>
<dbReference type="PROSITE" id="PS50405">
    <property type="entry name" value="GST_CTER"/>
    <property type="match status" value="1"/>
</dbReference>
<dbReference type="Pfam" id="PF00043">
    <property type="entry name" value="GST_C"/>
    <property type="match status" value="1"/>
</dbReference>
<evidence type="ECO:0000313" key="5">
    <source>
        <dbReference type="Proteomes" id="UP001595904"/>
    </source>
</evidence>
<sequence length="208" mass="23699">MKLYELAPTRSIRARWALQELDIPFESVVVKLNEGAGQTPEYLAINPAGKVPTLVDGDFVVTESVAIAVYLAEKYPQKGLLPTDLKLRTQLNRWMLFVVTELEQPLWRIAKNSFLYPEEKRQATDIELAKEDFRAMAQVLEKHMRGREYLVGDRVSIGDFVTAYTLDWGNEIGLLDQCPTLLAYMKRMYDRPKAAMRIKDAMASLNAA</sequence>
<organism evidence="4 5">
    <name type="scientific">Steroidobacter flavus</name>
    <dbReference type="NCBI Taxonomy" id="1842136"/>
    <lineage>
        <taxon>Bacteria</taxon>
        <taxon>Pseudomonadati</taxon>
        <taxon>Pseudomonadota</taxon>
        <taxon>Gammaproteobacteria</taxon>
        <taxon>Steroidobacterales</taxon>
        <taxon>Steroidobacteraceae</taxon>
        <taxon>Steroidobacter</taxon>
    </lineage>
</organism>
<feature type="domain" description="GST C-terminal" evidence="3">
    <location>
        <begin position="84"/>
        <end position="208"/>
    </location>
</feature>
<dbReference type="SFLD" id="SFLDS00019">
    <property type="entry name" value="Glutathione_Transferase_(cytos"/>
    <property type="match status" value="1"/>
</dbReference>
<comment type="caution">
    <text evidence="4">The sequence shown here is derived from an EMBL/GenBank/DDBJ whole genome shotgun (WGS) entry which is preliminary data.</text>
</comment>
<dbReference type="InterPro" id="IPR004046">
    <property type="entry name" value="GST_C"/>
</dbReference>
<dbReference type="SFLD" id="SFLDG01150">
    <property type="entry name" value="Main.1:_Beta-like"/>
    <property type="match status" value="1"/>
</dbReference>
<protein>
    <submittedName>
        <fullName evidence="4">Glutathione S-transferase family protein</fullName>
    </submittedName>
</protein>
<dbReference type="SUPFAM" id="SSF52833">
    <property type="entry name" value="Thioredoxin-like"/>
    <property type="match status" value="1"/>
</dbReference>
<comment type="similarity">
    <text evidence="1">Belongs to the GST superfamily.</text>
</comment>
<dbReference type="CDD" id="cd03207">
    <property type="entry name" value="GST_C_8"/>
    <property type="match status" value="1"/>
</dbReference>
<dbReference type="Proteomes" id="UP001595904">
    <property type="component" value="Unassembled WGS sequence"/>
</dbReference>
<dbReference type="InterPro" id="IPR036249">
    <property type="entry name" value="Thioredoxin-like_sf"/>
</dbReference>
<feature type="domain" description="GST N-terminal" evidence="2">
    <location>
        <begin position="1"/>
        <end position="79"/>
    </location>
</feature>
<dbReference type="EMBL" id="JBHSDU010000015">
    <property type="protein sequence ID" value="MFC4313532.1"/>
    <property type="molecule type" value="Genomic_DNA"/>
</dbReference>
<dbReference type="InterPro" id="IPR004045">
    <property type="entry name" value="Glutathione_S-Trfase_N"/>
</dbReference>
<dbReference type="Gene3D" id="3.40.30.10">
    <property type="entry name" value="Glutaredoxin"/>
    <property type="match status" value="1"/>
</dbReference>
<dbReference type="SUPFAM" id="SSF47616">
    <property type="entry name" value="GST C-terminal domain-like"/>
    <property type="match status" value="1"/>
</dbReference>
<dbReference type="PANTHER" id="PTHR44051:SF8">
    <property type="entry name" value="GLUTATHIONE S-TRANSFERASE GSTA"/>
    <property type="match status" value="1"/>
</dbReference>
<gene>
    <name evidence="4" type="ORF">ACFPN2_30930</name>
</gene>
<dbReference type="InterPro" id="IPR040079">
    <property type="entry name" value="Glutathione_S-Trfase"/>
</dbReference>
<dbReference type="InterPro" id="IPR036282">
    <property type="entry name" value="Glutathione-S-Trfase_C_sf"/>
</dbReference>
<dbReference type="PROSITE" id="PS50404">
    <property type="entry name" value="GST_NTER"/>
    <property type="match status" value="1"/>
</dbReference>
<name>A0ABV8T2C5_9GAMM</name>
<evidence type="ECO:0000313" key="4">
    <source>
        <dbReference type="EMBL" id="MFC4313532.1"/>
    </source>
</evidence>
<evidence type="ECO:0000256" key="1">
    <source>
        <dbReference type="RuleBase" id="RU003494"/>
    </source>
</evidence>
<evidence type="ECO:0000259" key="3">
    <source>
        <dbReference type="PROSITE" id="PS50405"/>
    </source>
</evidence>
<dbReference type="CDD" id="cd03046">
    <property type="entry name" value="GST_N_GTT1_like"/>
    <property type="match status" value="1"/>
</dbReference>
<proteinExistence type="inferred from homology"/>
<dbReference type="Gene3D" id="1.20.1050.10">
    <property type="match status" value="1"/>
</dbReference>
<reference evidence="5" key="1">
    <citation type="journal article" date="2019" name="Int. J. Syst. Evol. Microbiol.">
        <title>The Global Catalogue of Microorganisms (GCM) 10K type strain sequencing project: providing services to taxonomists for standard genome sequencing and annotation.</title>
        <authorList>
            <consortium name="The Broad Institute Genomics Platform"/>
            <consortium name="The Broad Institute Genome Sequencing Center for Infectious Disease"/>
            <person name="Wu L."/>
            <person name="Ma J."/>
        </authorList>
    </citation>
    <scope>NUCLEOTIDE SEQUENCE [LARGE SCALE GENOMIC DNA]</scope>
    <source>
        <strain evidence="5">CGMCC 1.10759</strain>
    </source>
</reference>
<accession>A0ABV8T2C5</accession>
<keyword evidence="5" id="KW-1185">Reference proteome</keyword>